<dbReference type="InterPro" id="IPR001128">
    <property type="entry name" value="Cyt_P450"/>
</dbReference>
<dbReference type="InterPro" id="IPR002397">
    <property type="entry name" value="Cyt_P450_B"/>
</dbReference>
<dbReference type="GO" id="GO:0005506">
    <property type="term" value="F:iron ion binding"/>
    <property type="evidence" value="ECO:0007669"/>
    <property type="project" value="InterPro"/>
</dbReference>
<comment type="similarity">
    <text evidence="1 7">Belongs to the cytochrome P450 family.</text>
</comment>
<dbReference type="InterPro" id="IPR017972">
    <property type="entry name" value="Cyt_P450_CS"/>
</dbReference>
<evidence type="ECO:0000313" key="8">
    <source>
        <dbReference type="EMBL" id="TDC08779.1"/>
    </source>
</evidence>
<evidence type="ECO:0000256" key="1">
    <source>
        <dbReference type="ARBA" id="ARBA00010617"/>
    </source>
</evidence>
<evidence type="ECO:0000256" key="6">
    <source>
        <dbReference type="ARBA" id="ARBA00023033"/>
    </source>
</evidence>
<organism evidence="8 9">
    <name type="scientific">Nonomuraea longispora</name>
    <dbReference type="NCBI Taxonomy" id="1848320"/>
    <lineage>
        <taxon>Bacteria</taxon>
        <taxon>Bacillati</taxon>
        <taxon>Actinomycetota</taxon>
        <taxon>Actinomycetes</taxon>
        <taxon>Streptosporangiales</taxon>
        <taxon>Streptosporangiaceae</taxon>
        <taxon>Nonomuraea</taxon>
    </lineage>
</organism>
<dbReference type="PRINTS" id="PR00385">
    <property type="entry name" value="P450"/>
</dbReference>
<dbReference type="GO" id="GO:0020037">
    <property type="term" value="F:heme binding"/>
    <property type="evidence" value="ECO:0007669"/>
    <property type="project" value="InterPro"/>
</dbReference>
<dbReference type="FunFam" id="1.10.630.10:FF:000018">
    <property type="entry name" value="Cytochrome P450 monooxygenase"/>
    <property type="match status" value="1"/>
</dbReference>
<evidence type="ECO:0000256" key="5">
    <source>
        <dbReference type="ARBA" id="ARBA00023004"/>
    </source>
</evidence>
<dbReference type="Pfam" id="PF00067">
    <property type="entry name" value="p450"/>
    <property type="match status" value="1"/>
</dbReference>
<dbReference type="RefSeq" id="WP_132331863.1">
    <property type="nucleotide sequence ID" value="NZ_SMJZ01000024.1"/>
</dbReference>
<dbReference type="PANTHER" id="PTHR46696:SF1">
    <property type="entry name" value="CYTOCHROME P450 YJIB-RELATED"/>
    <property type="match status" value="1"/>
</dbReference>
<dbReference type="PROSITE" id="PS00086">
    <property type="entry name" value="CYTOCHROME_P450"/>
    <property type="match status" value="1"/>
</dbReference>
<reference evidence="8 9" key="1">
    <citation type="submission" date="2019-02" db="EMBL/GenBank/DDBJ databases">
        <title>Draft genome sequences of novel Actinobacteria.</title>
        <authorList>
            <person name="Sahin N."/>
            <person name="Ay H."/>
            <person name="Saygin H."/>
        </authorList>
    </citation>
    <scope>NUCLEOTIDE SEQUENCE [LARGE SCALE GENOMIC DNA]</scope>
    <source>
        <strain evidence="8 9">KC201</strain>
    </source>
</reference>
<protein>
    <submittedName>
        <fullName evidence="8">Cytochrome P450</fullName>
    </submittedName>
</protein>
<dbReference type="InterPro" id="IPR036396">
    <property type="entry name" value="Cyt_P450_sf"/>
</dbReference>
<name>A0A4R4NI95_9ACTN</name>
<dbReference type="EMBL" id="SMJZ01000024">
    <property type="protein sequence ID" value="TDC08779.1"/>
    <property type="molecule type" value="Genomic_DNA"/>
</dbReference>
<keyword evidence="5 7" id="KW-0408">Iron</keyword>
<dbReference type="Gene3D" id="1.10.630.10">
    <property type="entry name" value="Cytochrome P450"/>
    <property type="match status" value="1"/>
</dbReference>
<dbReference type="CDD" id="cd11029">
    <property type="entry name" value="CYP107-like"/>
    <property type="match status" value="1"/>
</dbReference>
<comment type="caution">
    <text evidence="8">The sequence shown here is derived from an EMBL/GenBank/DDBJ whole genome shotgun (WGS) entry which is preliminary data.</text>
</comment>
<gene>
    <name evidence="8" type="ORF">E1267_09430</name>
</gene>
<evidence type="ECO:0000313" key="9">
    <source>
        <dbReference type="Proteomes" id="UP000295157"/>
    </source>
</evidence>
<dbReference type="Proteomes" id="UP000295157">
    <property type="component" value="Unassembled WGS sequence"/>
</dbReference>
<accession>A0A4R4NI95</accession>
<proteinExistence type="inferred from homology"/>
<dbReference type="SUPFAM" id="SSF48264">
    <property type="entry name" value="Cytochrome P450"/>
    <property type="match status" value="1"/>
</dbReference>
<sequence length="415" mass="44782">MDNDPFVIDPSGSDVLGEAERIRALGPVARVEMPGAVRAWAVSDQALLRRLLVDPRVSKDAGRHWPAWIKGEIPMDWPLFPWVAVRNMLTAYGADHRRLRGLIAGAFTARRVTALRPRIEAITGDLLDDLAGLPAGAPIDLRDRYTYQLPIKVICELFGIADEATRVEVSRCVDLLFNVGKAPEESAAAFPRLQGLLRDLVAEKRERPGDDLSSALIAARDDTSPLSEEELVDTLALFVSAGHETTVNLLGNTIVALLTDPGQLARVRGGGATWDDAIEETLRHQAPVPNMPLRFAVEDIDVGDGVTLRAGEAILACYGAAGRDPLVHGPDAGRFDVTRTVKAHLAFGYGVHHCVGAPLARLEAGIALPALFERFPDLALAAAPGELLPLESFVSNGYRALPVRLAPSRRTVKLS</sequence>
<dbReference type="AlphaFoldDB" id="A0A4R4NI95"/>
<dbReference type="PANTHER" id="PTHR46696">
    <property type="entry name" value="P450, PUTATIVE (EUROFUNG)-RELATED"/>
    <property type="match status" value="1"/>
</dbReference>
<keyword evidence="6 7" id="KW-0503">Monooxygenase</keyword>
<keyword evidence="2 7" id="KW-0349">Heme</keyword>
<evidence type="ECO:0000256" key="2">
    <source>
        <dbReference type="ARBA" id="ARBA00022617"/>
    </source>
</evidence>
<evidence type="ECO:0000256" key="7">
    <source>
        <dbReference type="RuleBase" id="RU000461"/>
    </source>
</evidence>
<dbReference type="OrthoDB" id="4133219at2"/>
<dbReference type="PRINTS" id="PR00359">
    <property type="entry name" value="BP450"/>
</dbReference>
<evidence type="ECO:0000256" key="3">
    <source>
        <dbReference type="ARBA" id="ARBA00022723"/>
    </source>
</evidence>
<keyword evidence="4 7" id="KW-0560">Oxidoreductase</keyword>
<evidence type="ECO:0000256" key="4">
    <source>
        <dbReference type="ARBA" id="ARBA00023002"/>
    </source>
</evidence>
<dbReference type="GO" id="GO:0004497">
    <property type="term" value="F:monooxygenase activity"/>
    <property type="evidence" value="ECO:0007669"/>
    <property type="project" value="UniProtKB-KW"/>
</dbReference>
<keyword evidence="3 7" id="KW-0479">Metal-binding</keyword>
<dbReference type="GO" id="GO:0016705">
    <property type="term" value="F:oxidoreductase activity, acting on paired donors, with incorporation or reduction of molecular oxygen"/>
    <property type="evidence" value="ECO:0007669"/>
    <property type="project" value="InterPro"/>
</dbReference>
<keyword evidence="9" id="KW-1185">Reference proteome</keyword>